<dbReference type="Pfam" id="PF14359">
    <property type="entry name" value="DUF4406"/>
    <property type="match status" value="1"/>
</dbReference>
<protein>
    <recommendedName>
        <fullName evidence="2">Nucleoside 2-deoxyribosyltransferase</fullName>
    </recommendedName>
</protein>
<dbReference type="AlphaFoldDB" id="A0A1C6I8H7"/>
<evidence type="ECO:0008006" key="2">
    <source>
        <dbReference type="Google" id="ProtNLM"/>
    </source>
</evidence>
<dbReference type="Gene3D" id="3.40.50.10400">
    <property type="entry name" value="Hypothetical protein PA1492"/>
    <property type="match status" value="1"/>
</dbReference>
<proteinExistence type="predicted"/>
<dbReference type="SUPFAM" id="SSF52309">
    <property type="entry name" value="N-(deoxy)ribosyltransferase-like"/>
    <property type="match status" value="1"/>
</dbReference>
<dbReference type="EMBL" id="FMHG01000001">
    <property type="protein sequence ID" value="SCJ66426.1"/>
    <property type="molecule type" value="Genomic_DNA"/>
</dbReference>
<name>A0A1C6I8H7_9FIRM</name>
<organism evidence="1">
    <name type="scientific">uncultured Anaerotruncus sp</name>
    <dbReference type="NCBI Taxonomy" id="905011"/>
    <lineage>
        <taxon>Bacteria</taxon>
        <taxon>Bacillati</taxon>
        <taxon>Bacillota</taxon>
        <taxon>Clostridia</taxon>
        <taxon>Eubacteriales</taxon>
        <taxon>Oscillospiraceae</taxon>
        <taxon>Anaerotruncus</taxon>
        <taxon>environmental samples</taxon>
    </lineage>
</organism>
<reference evidence="1" key="1">
    <citation type="submission" date="2015-09" db="EMBL/GenBank/DDBJ databases">
        <authorList>
            <consortium name="Pathogen Informatics"/>
        </authorList>
    </citation>
    <scope>NUCLEOTIDE SEQUENCE</scope>
    <source>
        <strain evidence="1">2789STDY5834896</strain>
    </source>
</reference>
<evidence type="ECO:0000313" key="1">
    <source>
        <dbReference type="EMBL" id="SCJ66426.1"/>
    </source>
</evidence>
<dbReference type="InterPro" id="IPR025518">
    <property type="entry name" value="DUF4406"/>
</dbReference>
<gene>
    <name evidence="1" type="ORF">SAMEA3545359_01320</name>
</gene>
<sequence>MPKIYIAGRITGDPDYRAKFASAADRLETSGNIVLNPAILPEGMEPEDYMRICLAMIDAADEVVFLADWRYSPGAVLEERYCRYTGKRVSYETLQDTTLFADGICPKCGGDTHAAGPIGTPLTCSTCGWTDSGDMAKEMEHAINEILGRVQ</sequence>
<accession>A0A1C6I8H7</accession>